<proteinExistence type="predicted"/>
<comment type="caution">
    <text evidence="3">The sequence shown here is derived from an EMBL/GenBank/DDBJ whole genome shotgun (WGS) entry which is preliminary data.</text>
</comment>
<evidence type="ECO:0000313" key="3">
    <source>
        <dbReference type="EMBL" id="MEB3074149.1"/>
    </source>
</evidence>
<name>A0ABU5Z5B1_9FLAO</name>
<dbReference type="RefSeq" id="WP_323982592.1">
    <property type="nucleotide sequence ID" value="NZ_JAYKBW010000002.1"/>
</dbReference>
<dbReference type="InterPro" id="IPR054168">
    <property type="entry name" value="PG_1098_Fer"/>
</dbReference>
<dbReference type="Pfam" id="PF22013">
    <property type="entry name" value="PG_1098_Fer"/>
    <property type="match status" value="1"/>
</dbReference>
<organism evidence="3 4">
    <name type="scientific">Capnocytophaga gingivalis</name>
    <dbReference type="NCBI Taxonomy" id="1017"/>
    <lineage>
        <taxon>Bacteria</taxon>
        <taxon>Pseudomonadati</taxon>
        <taxon>Bacteroidota</taxon>
        <taxon>Flavobacteriia</taxon>
        <taxon>Flavobacteriales</taxon>
        <taxon>Flavobacteriaceae</taxon>
        <taxon>Capnocytophaga</taxon>
    </lineage>
</organism>
<dbReference type="InterPro" id="IPR029063">
    <property type="entry name" value="SAM-dependent_MTases_sf"/>
</dbReference>
<gene>
    <name evidence="3" type="ORF">VJJ08_02400</name>
</gene>
<dbReference type="Proteomes" id="UP001311730">
    <property type="component" value="Unassembled WGS sequence"/>
</dbReference>
<evidence type="ECO:0000313" key="4">
    <source>
        <dbReference type="Proteomes" id="UP001311730"/>
    </source>
</evidence>
<dbReference type="Pfam" id="PF18096">
    <property type="entry name" value="Thump_like"/>
    <property type="match status" value="1"/>
</dbReference>
<dbReference type="Gene3D" id="1.10.10.1110">
    <property type="entry name" value="Methyltransferase PG1098, N-terminal domain"/>
    <property type="match status" value="1"/>
</dbReference>
<reference evidence="3 4" key="1">
    <citation type="submission" date="2023-12" db="EMBL/GenBank/DDBJ databases">
        <title>Genomic sequences of Capnocytophaga and Parvimonas strains.</title>
        <authorList>
            <person name="Watt R.M."/>
            <person name="Wang M."/>
            <person name="Yang T."/>
            <person name="Tong W.M."/>
        </authorList>
    </citation>
    <scope>NUCLEOTIDE SEQUENCE [LARGE SCALE GENOMIC DNA]</scope>
    <source>
        <strain evidence="3 4">CCUG 13096</strain>
    </source>
</reference>
<sequence length="398" mass="45139">MLNHRLLASEVQAYLQEHLSEEVSQFALRKSPFEGVSPSELAQQLLGRQKAKDKLPLWQATEGIYFPAKLSLEQASSEATARYKASLVGEGTLLDATGGFGVDDYFFAQRCQEVTHCELQEELSEIVAHNFAVLGAHIHCVAEDSYAYLAREGRHYDVIYLDPARRDTHKHKVFFLEDCTPDVPHSLDFLWQYTDTILLKASPMLDINRALTQLPQTHEVHIVAVEGEVKELLFLLKKTPLTSEVQIKTVNMLPTRTDIFSFFPSEIDQKDIPMTRGYLCRYLYEPNAALVKGKGLFPVGQAYGLAYLNKDSQLLLGENYIPDFPGRVFLIDEILPYDRKLLKSGQIDQANITVRNFPMKVAEIRERFSIAEGGNRYLFFTLGGIGNKLMIICRKPFV</sequence>
<dbReference type="Gene3D" id="3.40.50.150">
    <property type="entry name" value="Vaccinia Virus protein VP39"/>
    <property type="match status" value="1"/>
</dbReference>
<protein>
    <recommendedName>
        <fullName evidence="5">THUMP-like domain-containing protein</fullName>
    </recommendedName>
</protein>
<evidence type="ECO:0000259" key="1">
    <source>
        <dbReference type="Pfam" id="PF18096"/>
    </source>
</evidence>
<feature type="domain" description="THUMP-like" evidence="1">
    <location>
        <begin position="326"/>
        <end position="395"/>
    </location>
</feature>
<dbReference type="InterPro" id="IPR041497">
    <property type="entry name" value="Thump-like"/>
</dbReference>
<accession>A0ABU5Z5B1</accession>
<dbReference type="SUPFAM" id="SSF53335">
    <property type="entry name" value="S-adenosyl-L-methionine-dependent methyltransferases"/>
    <property type="match status" value="1"/>
</dbReference>
<feature type="domain" description="PG-1098 ferredoxin-like" evidence="2">
    <location>
        <begin position="282"/>
        <end position="325"/>
    </location>
</feature>
<evidence type="ECO:0008006" key="5">
    <source>
        <dbReference type="Google" id="ProtNLM"/>
    </source>
</evidence>
<evidence type="ECO:0000259" key="2">
    <source>
        <dbReference type="Pfam" id="PF22013"/>
    </source>
</evidence>
<keyword evidence="4" id="KW-1185">Reference proteome</keyword>
<dbReference type="EMBL" id="JAYKBW010000002">
    <property type="protein sequence ID" value="MEB3074149.1"/>
    <property type="molecule type" value="Genomic_DNA"/>
</dbReference>